<dbReference type="RefSeq" id="XP_066066391.1">
    <property type="nucleotide sequence ID" value="XM_066210294.1"/>
</dbReference>
<reference evidence="1" key="1">
    <citation type="submission" date="2016-06" db="EMBL/GenBank/DDBJ databases">
        <authorList>
            <person name="Cuomo C."/>
            <person name="Litvintseva A."/>
            <person name="Heitman J."/>
            <person name="Chen Y."/>
            <person name="Sun S."/>
            <person name="Springer D."/>
            <person name="Dromer F."/>
            <person name="Young S."/>
            <person name="Zeng Q."/>
            <person name="Chapman S."/>
            <person name="Gujja S."/>
            <person name="Saif S."/>
            <person name="Birren B."/>
        </authorList>
    </citation>
    <scope>NUCLEOTIDE SEQUENCE</scope>
    <source>
        <strain evidence="1">CBS 7841</strain>
    </source>
</reference>
<gene>
    <name evidence="1" type="ORF">L203_100840</name>
</gene>
<reference evidence="1" key="2">
    <citation type="journal article" date="2022" name="Elife">
        <title>Obligate sexual reproduction of a homothallic fungus closely related to the Cryptococcus pathogenic species complex.</title>
        <authorList>
            <person name="Passer A.R."/>
            <person name="Clancey S.A."/>
            <person name="Shea T."/>
            <person name="David-Palma M."/>
            <person name="Averette A.F."/>
            <person name="Boekhout T."/>
            <person name="Porcel B.M."/>
            <person name="Nowrousian M."/>
            <person name="Cuomo C.A."/>
            <person name="Sun S."/>
            <person name="Heitman J."/>
            <person name="Coelho M.A."/>
        </authorList>
    </citation>
    <scope>NUCLEOTIDE SEQUENCE</scope>
    <source>
        <strain evidence="1">CBS 7841</strain>
    </source>
</reference>
<organism evidence="1 2">
    <name type="scientific">Cryptococcus depauperatus CBS 7841</name>
    <dbReference type="NCBI Taxonomy" id="1295531"/>
    <lineage>
        <taxon>Eukaryota</taxon>
        <taxon>Fungi</taxon>
        <taxon>Dikarya</taxon>
        <taxon>Basidiomycota</taxon>
        <taxon>Agaricomycotina</taxon>
        <taxon>Tremellomycetes</taxon>
        <taxon>Tremellales</taxon>
        <taxon>Cryptococcaceae</taxon>
        <taxon>Cryptococcus</taxon>
    </lineage>
</organism>
<reference evidence="1" key="3">
    <citation type="submission" date="2024-01" db="EMBL/GenBank/DDBJ databases">
        <authorList>
            <person name="Coelho M.A."/>
            <person name="David-Palma M."/>
            <person name="Shea T."/>
            <person name="Sun S."/>
            <person name="Cuomo C.A."/>
            <person name="Heitman J."/>
        </authorList>
    </citation>
    <scope>NUCLEOTIDE SEQUENCE</scope>
    <source>
        <strain evidence="1">CBS 7841</strain>
    </source>
</reference>
<dbReference type="EMBL" id="CP143784">
    <property type="protein sequence ID" value="WVN85691.1"/>
    <property type="molecule type" value="Genomic_DNA"/>
</dbReference>
<dbReference type="Proteomes" id="UP000094043">
    <property type="component" value="Chromosome 1"/>
</dbReference>
<sequence length="165" mass="17513">MATIPRMISAAREEAVVVTAELANTARVAAVEGVTVTRTVIGDAVNPLAVRQAVEANVKESLEGSSRFPHLSETFPAPVNVSNTSLQHTSSFTPGSISSAPLHTIVTQVLKQDANMTLKEAMSNAAETGAQEQVDKFTDTVKGHVVNCMIINLVVHSCKIHIRPS</sequence>
<keyword evidence="2" id="KW-1185">Reference proteome</keyword>
<dbReference type="GeneID" id="91085054"/>
<evidence type="ECO:0000313" key="2">
    <source>
        <dbReference type="Proteomes" id="UP000094043"/>
    </source>
</evidence>
<protein>
    <submittedName>
        <fullName evidence="1">Uncharacterized protein</fullName>
    </submittedName>
</protein>
<name>A0AAJ8JNW8_9TREE</name>
<accession>A0AAJ8JNW8</accession>
<dbReference type="AlphaFoldDB" id="A0AAJ8JNW8"/>
<proteinExistence type="predicted"/>
<dbReference type="KEGG" id="cdep:91085054"/>
<evidence type="ECO:0000313" key="1">
    <source>
        <dbReference type="EMBL" id="WVN85691.1"/>
    </source>
</evidence>